<feature type="signal peptide" evidence="1">
    <location>
        <begin position="1"/>
        <end position="22"/>
    </location>
</feature>
<gene>
    <name evidence="2" type="ORF">KL86DYS2_11146</name>
</gene>
<keyword evidence="1" id="KW-0732">Signal</keyword>
<dbReference type="EMBL" id="FLUL01000001">
    <property type="protein sequence ID" value="SBV96728.1"/>
    <property type="molecule type" value="Genomic_DNA"/>
</dbReference>
<dbReference type="Pfam" id="PF07396">
    <property type="entry name" value="Porin_O_P"/>
    <property type="match status" value="1"/>
</dbReference>
<organism evidence="2">
    <name type="scientific">uncultured Dysgonomonas sp</name>
    <dbReference type="NCBI Taxonomy" id="206096"/>
    <lineage>
        <taxon>Bacteria</taxon>
        <taxon>Pseudomonadati</taxon>
        <taxon>Bacteroidota</taxon>
        <taxon>Bacteroidia</taxon>
        <taxon>Bacteroidales</taxon>
        <taxon>Dysgonomonadaceae</taxon>
        <taxon>Dysgonomonas</taxon>
        <taxon>environmental samples</taxon>
    </lineage>
</organism>
<proteinExistence type="predicted"/>
<name>A0A212JBF2_9BACT</name>
<accession>A0A212JBF2</accession>
<dbReference type="Gene3D" id="2.40.160.10">
    <property type="entry name" value="Porin"/>
    <property type="match status" value="1"/>
</dbReference>
<evidence type="ECO:0008006" key="3">
    <source>
        <dbReference type="Google" id="ProtNLM"/>
    </source>
</evidence>
<dbReference type="SUPFAM" id="SSF56935">
    <property type="entry name" value="Porins"/>
    <property type="match status" value="1"/>
</dbReference>
<dbReference type="InterPro" id="IPR023614">
    <property type="entry name" value="Porin_dom_sf"/>
</dbReference>
<evidence type="ECO:0000313" key="2">
    <source>
        <dbReference type="EMBL" id="SBV96728.1"/>
    </source>
</evidence>
<dbReference type="RefSeq" id="WP_296948102.1">
    <property type="nucleotide sequence ID" value="NZ_LT599021.1"/>
</dbReference>
<reference evidence="2" key="1">
    <citation type="submission" date="2016-04" db="EMBL/GenBank/DDBJ databases">
        <authorList>
            <person name="Evans L.H."/>
            <person name="Alamgir A."/>
            <person name="Owens N."/>
            <person name="Weber N.D."/>
            <person name="Virtaneva K."/>
            <person name="Barbian K."/>
            <person name="Babar A."/>
            <person name="Rosenke K."/>
        </authorList>
    </citation>
    <scope>NUCLEOTIDE SEQUENCE</scope>
    <source>
        <strain evidence="2">86-2</strain>
    </source>
</reference>
<dbReference type="InterPro" id="IPR010870">
    <property type="entry name" value="Porin_O/P"/>
</dbReference>
<feature type="chain" id="PRO_5012307127" description="Phosphate-selective porin O and P" evidence="1">
    <location>
        <begin position="23"/>
        <end position="390"/>
    </location>
</feature>
<dbReference type="AlphaFoldDB" id="A0A212JBF2"/>
<evidence type="ECO:0000256" key="1">
    <source>
        <dbReference type="SAM" id="SignalP"/>
    </source>
</evidence>
<protein>
    <recommendedName>
        <fullName evidence="3">Phosphate-selective porin O and P</fullName>
    </recommendedName>
</protein>
<sequence length="390" mass="42785">MSSCRLTILATLSLFAFSSLFAQSVDVKIADETVKITPMGRFYFDGATYIEDGTDLSNGVAMSDVRLGLKAKYKSFDMKVDLGFAGGKVGYKDIFLQYNLNKTSYVRGGHFAEPFGIDHMESSANIKFITANATSFAFSPGRKLGVEYIGWNKYAWVGIGAFADGDSMTNSIEGDDGYSATGRVVFNPLQQDGKIFHIGLAGSYRKADANGFDANGVQKPKVISYGSSLITNVEKRKFIQASISNANYQAKYAVELIGAYGPLYLQAEYFHSNVERKDDLPAYKASGAYAQIGFLAIGGNYTYSSSWARMGTPKPKSLEFALRYNYTDLDNKNSGVKGGRMSDWTFAANYYLNKYIMLRLDYSNISLGNTNPLAAGETINAIQGRLQVVF</sequence>